<gene>
    <name evidence="1" type="ORF">BpHYR1_014573</name>
</gene>
<sequence>MNLNEYRHIIASQIKFGIQTLLSLLNTVRVFFVSFKNSSSIPTIRISGAVTIKLGNPNDICINFDTVLSHEHLFFLEKSLYTKCGTFEIYIPDHGFFTHLRKMGRGSSAFRFPFSAFRFPLSVFRFPLFSDNRFLCADKWKKNYLSPFLRNKK</sequence>
<evidence type="ECO:0000313" key="2">
    <source>
        <dbReference type="Proteomes" id="UP000276133"/>
    </source>
</evidence>
<reference evidence="1 2" key="1">
    <citation type="journal article" date="2018" name="Sci. Rep.">
        <title>Genomic signatures of local adaptation to the degree of environmental predictability in rotifers.</title>
        <authorList>
            <person name="Franch-Gras L."/>
            <person name="Hahn C."/>
            <person name="Garcia-Roger E.M."/>
            <person name="Carmona M.J."/>
            <person name="Serra M."/>
            <person name="Gomez A."/>
        </authorList>
    </citation>
    <scope>NUCLEOTIDE SEQUENCE [LARGE SCALE GENOMIC DNA]</scope>
    <source>
        <strain evidence="1">HYR1</strain>
    </source>
</reference>
<accession>A0A3M7RIG2</accession>
<dbReference type="AlphaFoldDB" id="A0A3M7RIG2"/>
<dbReference type="EMBL" id="REGN01003323">
    <property type="protein sequence ID" value="RNA23234.1"/>
    <property type="molecule type" value="Genomic_DNA"/>
</dbReference>
<proteinExistence type="predicted"/>
<keyword evidence="2" id="KW-1185">Reference proteome</keyword>
<organism evidence="1 2">
    <name type="scientific">Brachionus plicatilis</name>
    <name type="common">Marine rotifer</name>
    <name type="synonym">Brachionus muelleri</name>
    <dbReference type="NCBI Taxonomy" id="10195"/>
    <lineage>
        <taxon>Eukaryota</taxon>
        <taxon>Metazoa</taxon>
        <taxon>Spiralia</taxon>
        <taxon>Gnathifera</taxon>
        <taxon>Rotifera</taxon>
        <taxon>Eurotatoria</taxon>
        <taxon>Monogononta</taxon>
        <taxon>Pseudotrocha</taxon>
        <taxon>Ploima</taxon>
        <taxon>Brachionidae</taxon>
        <taxon>Brachionus</taxon>
    </lineage>
</organism>
<comment type="caution">
    <text evidence="1">The sequence shown here is derived from an EMBL/GenBank/DDBJ whole genome shotgun (WGS) entry which is preliminary data.</text>
</comment>
<evidence type="ECO:0000313" key="1">
    <source>
        <dbReference type="EMBL" id="RNA23234.1"/>
    </source>
</evidence>
<protein>
    <submittedName>
        <fullName evidence="1">Uncharacterized protein</fullName>
    </submittedName>
</protein>
<name>A0A3M7RIG2_BRAPC</name>
<dbReference type="Proteomes" id="UP000276133">
    <property type="component" value="Unassembled WGS sequence"/>
</dbReference>